<evidence type="ECO:0000256" key="1">
    <source>
        <dbReference type="SAM" id="MobiDB-lite"/>
    </source>
</evidence>
<proteinExistence type="predicted"/>
<feature type="region of interest" description="Disordered" evidence="1">
    <location>
        <begin position="1"/>
        <end position="52"/>
    </location>
</feature>
<feature type="region of interest" description="Disordered" evidence="1">
    <location>
        <begin position="243"/>
        <end position="284"/>
    </location>
</feature>
<protein>
    <submittedName>
        <fullName evidence="3">Uncharacterized protein LOC113785498</fullName>
    </submittedName>
</protein>
<dbReference type="RefSeq" id="XP_027187896.1">
    <property type="nucleotide sequence ID" value="XM_027332095.1"/>
</dbReference>
<reference evidence="3" key="2">
    <citation type="submission" date="2025-08" db="UniProtKB">
        <authorList>
            <consortium name="RefSeq"/>
        </authorList>
    </citation>
    <scope>IDENTIFICATION</scope>
    <source>
        <tissue evidence="3">Etiolated seedlings</tissue>
    </source>
</reference>
<evidence type="ECO:0000313" key="3">
    <source>
        <dbReference type="RefSeq" id="XP_027187896.1"/>
    </source>
</evidence>
<evidence type="ECO:0000313" key="2">
    <source>
        <dbReference type="Proteomes" id="UP000087171"/>
    </source>
</evidence>
<keyword evidence="2" id="KW-1185">Reference proteome</keyword>
<sequence length="284" mass="32524">MSLTKYLNKNKEQHGVEDSGDEDIEENEMEEGINYESEESEGTNGLIKKTRKDYTSENSFTREISHQNVQNIAQLKYRHRMGNKGFAVIREKMCQSNEDKEPPTQAEMFIATRQSKKGKELDQETNLAIIKLQDVIEKDGQSSLEAFQSVCGKEKPGRFRCHRRTSTPTLLRRNEEIAKLKREHAQEIKHFNDKIQEIEEKQHKEMEAMEGKFQLILKTMLNSNTVGLNIDALAAFLSTPADANSTLRSSTSTHAPNNNEMNDGDTNDEFQHLEAQDEEIDVDT</sequence>
<feature type="compositionally biased region" description="Polar residues" evidence="1">
    <location>
        <begin position="243"/>
        <end position="261"/>
    </location>
</feature>
<reference evidence="2" key="1">
    <citation type="journal article" date="2013" name="Nat. Biotechnol.">
        <title>Draft genome sequence of chickpea (Cicer arietinum) provides a resource for trait improvement.</title>
        <authorList>
            <person name="Varshney R.K."/>
            <person name="Song C."/>
            <person name="Saxena R.K."/>
            <person name="Azam S."/>
            <person name="Yu S."/>
            <person name="Sharpe A.G."/>
            <person name="Cannon S."/>
            <person name="Baek J."/>
            <person name="Rosen B.D."/>
            <person name="Tar'an B."/>
            <person name="Millan T."/>
            <person name="Zhang X."/>
            <person name="Ramsay L.D."/>
            <person name="Iwata A."/>
            <person name="Wang Y."/>
            <person name="Nelson W."/>
            <person name="Farmer A.D."/>
            <person name="Gaur P.M."/>
            <person name="Soderlund C."/>
            <person name="Penmetsa R.V."/>
            <person name="Xu C."/>
            <person name="Bharti A.K."/>
            <person name="He W."/>
            <person name="Winter P."/>
            <person name="Zhao S."/>
            <person name="Hane J.K."/>
            <person name="Carrasquilla-Garcia N."/>
            <person name="Condie J.A."/>
            <person name="Upadhyaya H.D."/>
            <person name="Luo M.C."/>
            <person name="Thudi M."/>
            <person name="Gowda C.L."/>
            <person name="Singh N.P."/>
            <person name="Lichtenzveig J."/>
            <person name="Gali K.K."/>
            <person name="Rubio J."/>
            <person name="Nadarajan N."/>
            <person name="Dolezel J."/>
            <person name="Bansal K.C."/>
            <person name="Xu X."/>
            <person name="Edwards D."/>
            <person name="Zhang G."/>
            <person name="Kahl G."/>
            <person name="Gil J."/>
            <person name="Singh K.B."/>
            <person name="Datta S.K."/>
            <person name="Jackson S.A."/>
            <person name="Wang J."/>
            <person name="Cook D.R."/>
        </authorList>
    </citation>
    <scope>NUCLEOTIDE SEQUENCE [LARGE SCALE GENOMIC DNA]</scope>
    <source>
        <strain evidence="2">cv. CDC Frontier</strain>
    </source>
</reference>
<dbReference type="Proteomes" id="UP000087171">
    <property type="component" value="Chromosome Ca2"/>
</dbReference>
<name>A0A3Q7XV83_CICAR</name>
<accession>A0A3Q7XV83</accession>
<gene>
    <name evidence="3" type="primary">LOC113785498</name>
</gene>
<dbReference type="PaxDb" id="3827-XP_004514480.1"/>
<dbReference type="Pfam" id="PF03004">
    <property type="entry name" value="Transposase_24"/>
    <property type="match status" value="1"/>
</dbReference>
<dbReference type="AlphaFoldDB" id="A0A3Q7XV83"/>
<organism evidence="2 3">
    <name type="scientific">Cicer arietinum</name>
    <name type="common">Chickpea</name>
    <name type="synonym">Garbanzo</name>
    <dbReference type="NCBI Taxonomy" id="3827"/>
    <lineage>
        <taxon>Eukaryota</taxon>
        <taxon>Viridiplantae</taxon>
        <taxon>Streptophyta</taxon>
        <taxon>Embryophyta</taxon>
        <taxon>Tracheophyta</taxon>
        <taxon>Spermatophyta</taxon>
        <taxon>Magnoliopsida</taxon>
        <taxon>eudicotyledons</taxon>
        <taxon>Gunneridae</taxon>
        <taxon>Pentapetalae</taxon>
        <taxon>rosids</taxon>
        <taxon>fabids</taxon>
        <taxon>Fabales</taxon>
        <taxon>Fabaceae</taxon>
        <taxon>Papilionoideae</taxon>
        <taxon>50 kb inversion clade</taxon>
        <taxon>NPAAA clade</taxon>
        <taxon>Hologalegina</taxon>
        <taxon>IRL clade</taxon>
        <taxon>Cicereae</taxon>
        <taxon>Cicer</taxon>
    </lineage>
</organism>
<dbReference type="InterPro" id="IPR004252">
    <property type="entry name" value="Probable_transposase_24"/>
</dbReference>
<dbReference type="OrthoDB" id="1403667at2759"/>
<feature type="compositionally biased region" description="Acidic residues" evidence="1">
    <location>
        <begin position="18"/>
        <end position="41"/>
    </location>
</feature>